<proteinExistence type="predicted"/>
<dbReference type="AlphaFoldDB" id="A0A0A9B4I1"/>
<sequence>MTSKDYKMDHISRFEDDTQLFLLQCSFMLRFLFEEKVAGMELRKNARKLLFANNNNLDKTG</sequence>
<organism evidence="1">
    <name type="scientific">Arundo donax</name>
    <name type="common">Giant reed</name>
    <name type="synonym">Donax arundinaceus</name>
    <dbReference type="NCBI Taxonomy" id="35708"/>
    <lineage>
        <taxon>Eukaryota</taxon>
        <taxon>Viridiplantae</taxon>
        <taxon>Streptophyta</taxon>
        <taxon>Embryophyta</taxon>
        <taxon>Tracheophyta</taxon>
        <taxon>Spermatophyta</taxon>
        <taxon>Magnoliopsida</taxon>
        <taxon>Liliopsida</taxon>
        <taxon>Poales</taxon>
        <taxon>Poaceae</taxon>
        <taxon>PACMAD clade</taxon>
        <taxon>Arundinoideae</taxon>
        <taxon>Arundineae</taxon>
        <taxon>Arundo</taxon>
    </lineage>
</organism>
<accession>A0A0A9B4I1</accession>
<protein>
    <submittedName>
        <fullName evidence="1">Uncharacterized protein</fullName>
    </submittedName>
</protein>
<reference evidence="1" key="1">
    <citation type="submission" date="2014-09" db="EMBL/GenBank/DDBJ databases">
        <authorList>
            <person name="Magalhaes I.L.F."/>
            <person name="Oliveira U."/>
            <person name="Santos F.R."/>
            <person name="Vidigal T.H.D.A."/>
            <person name="Brescovit A.D."/>
            <person name="Santos A.J."/>
        </authorList>
    </citation>
    <scope>NUCLEOTIDE SEQUENCE</scope>
    <source>
        <tissue evidence="1">Shoot tissue taken approximately 20 cm above the soil surface</tissue>
    </source>
</reference>
<evidence type="ECO:0000313" key="1">
    <source>
        <dbReference type="EMBL" id="JAD58914.1"/>
    </source>
</evidence>
<name>A0A0A9B4I1_ARUDO</name>
<dbReference type="EMBL" id="GBRH01238981">
    <property type="protein sequence ID" value="JAD58914.1"/>
    <property type="molecule type" value="Transcribed_RNA"/>
</dbReference>
<reference evidence="1" key="2">
    <citation type="journal article" date="2015" name="Data Brief">
        <title>Shoot transcriptome of the giant reed, Arundo donax.</title>
        <authorList>
            <person name="Barrero R.A."/>
            <person name="Guerrero F.D."/>
            <person name="Moolhuijzen P."/>
            <person name="Goolsby J.A."/>
            <person name="Tidwell J."/>
            <person name="Bellgard S.E."/>
            <person name="Bellgard M.I."/>
        </authorList>
    </citation>
    <scope>NUCLEOTIDE SEQUENCE</scope>
    <source>
        <tissue evidence="1">Shoot tissue taken approximately 20 cm above the soil surface</tissue>
    </source>
</reference>